<dbReference type="AlphaFoldDB" id="A0A5S6QM62"/>
<organism evidence="3 5">
    <name type="scientific">Trichuris muris</name>
    <name type="common">Mouse whipworm</name>
    <dbReference type="NCBI Taxonomy" id="70415"/>
    <lineage>
        <taxon>Eukaryota</taxon>
        <taxon>Metazoa</taxon>
        <taxon>Ecdysozoa</taxon>
        <taxon>Nematoda</taxon>
        <taxon>Enoplea</taxon>
        <taxon>Dorylaimia</taxon>
        <taxon>Trichinellida</taxon>
        <taxon>Trichuridae</taxon>
        <taxon>Trichuris</taxon>
    </lineage>
</organism>
<evidence type="ECO:0000256" key="1">
    <source>
        <dbReference type="ARBA" id="ARBA00022448"/>
    </source>
</evidence>
<dbReference type="Proteomes" id="UP000046395">
    <property type="component" value="Unassembled WGS sequence"/>
</dbReference>
<dbReference type="WBParaSite" id="TMUE_2000008300.1">
    <property type="protein sequence ID" value="TMUE_2000008300.1"/>
    <property type="gene ID" value="WBGene00300205"/>
</dbReference>
<keyword evidence="1" id="KW-0813">Transport</keyword>
<dbReference type="STRING" id="70415.A0A5S6QM62"/>
<reference evidence="3" key="2">
    <citation type="submission" date="2014-03" db="EMBL/GenBank/DDBJ databases">
        <title>The whipworm genome and dual-species transcriptomics of an intimate host-pathogen interaction.</title>
        <authorList>
            <person name="Foth B.J."/>
            <person name="Tsai I.J."/>
            <person name="Reid A.J."/>
            <person name="Bancroft A.J."/>
            <person name="Nichol S."/>
            <person name="Tracey A."/>
            <person name="Holroyd N."/>
            <person name="Cotton J.A."/>
            <person name="Stanley E.J."/>
            <person name="Zarowiecki M."/>
            <person name="Liu J.Z."/>
            <person name="Huckvale T."/>
            <person name="Cooper P.J."/>
            <person name="Grencis R.K."/>
            <person name="Berriman M."/>
        </authorList>
    </citation>
    <scope>NUCLEOTIDE SEQUENCE [LARGE SCALE GENOMIC DNA]</scope>
    <source>
        <strain evidence="3">Edinburgh</strain>
    </source>
</reference>
<dbReference type="PANTHER" id="PTHR19229:SF36">
    <property type="entry name" value="ATP-BINDING CASSETTE SUB-FAMILY A MEMBER 2"/>
    <property type="match status" value="1"/>
</dbReference>
<dbReference type="InterPro" id="IPR027417">
    <property type="entry name" value="P-loop_NTPase"/>
</dbReference>
<evidence type="ECO:0000256" key="2">
    <source>
        <dbReference type="ARBA" id="ARBA00022737"/>
    </source>
</evidence>
<evidence type="ECO:0000313" key="3">
    <source>
        <dbReference type="Proteomes" id="UP000046395"/>
    </source>
</evidence>
<dbReference type="Gene3D" id="3.40.50.300">
    <property type="entry name" value="P-loop containing nucleotide triphosphate hydrolases"/>
    <property type="match status" value="1"/>
</dbReference>
<accession>A0A5S6QM62</accession>
<dbReference type="SUPFAM" id="SSF52540">
    <property type="entry name" value="P-loop containing nucleoside triphosphate hydrolases"/>
    <property type="match status" value="1"/>
</dbReference>
<reference evidence="3" key="1">
    <citation type="submission" date="2013-11" db="EMBL/GenBank/DDBJ databases">
        <authorList>
            <person name="Aslett M."/>
        </authorList>
    </citation>
    <scope>NUCLEOTIDE SEQUENCE [LARGE SCALE GENOMIC DNA]</scope>
    <source>
        <strain evidence="3">Edinburgh</strain>
    </source>
</reference>
<evidence type="ECO:0000313" key="5">
    <source>
        <dbReference type="WBParaSite" id="TMUE_2000008300.1"/>
    </source>
</evidence>
<keyword evidence="2" id="KW-0677">Repeat</keyword>
<dbReference type="GO" id="GO:0140359">
    <property type="term" value="F:ABC-type transporter activity"/>
    <property type="evidence" value="ECO:0007669"/>
    <property type="project" value="InterPro"/>
</dbReference>
<dbReference type="PANTHER" id="PTHR19229">
    <property type="entry name" value="ATP-BINDING CASSETTE TRANSPORTER SUBFAMILY A ABCA"/>
    <property type="match status" value="1"/>
</dbReference>
<keyword evidence="3" id="KW-1185">Reference proteome</keyword>
<sequence length="186" mass="20758">MYSRGFKRRLSAAISLIGDPPVVLFDEPTAGVDVMGKRLLWDVILDTVASGQAVLFTSNNMEECEVLCNRVAILVRGKIFCLDTLQGLKSRFGHGHRMVIKAGRDRDNHMDEIVSYALHRLPGSYIVERNLHMAKIQLPNKQNALPEAVNCAMDIKRQFNVEACSLIQNSLDDVFVEVTQSSVVTN</sequence>
<proteinExistence type="predicted"/>
<dbReference type="GO" id="GO:0016020">
    <property type="term" value="C:membrane"/>
    <property type="evidence" value="ECO:0007669"/>
    <property type="project" value="InterPro"/>
</dbReference>
<dbReference type="WBParaSite" id="TMUE_0000000495.1">
    <property type="protein sequence ID" value="TMUE_0000000495.1"/>
    <property type="gene ID" value="WBGene00296435"/>
</dbReference>
<dbReference type="InterPro" id="IPR026082">
    <property type="entry name" value="ABCA"/>
</dbReference>
<evidence type="ECO:0000313" key="4">
    <source>
        <dbReference type="WBParaSite" id="TMUE_0000000495.1"/>
    </source>
</evidence>
<name>A0A5S6QM62_TRIMR</name>
<dbReference type="GO" id="GO:0005319">
    <property type="term" value="F:lipid transporter activity"/>
    <property type="evidence" value="ECO:0007669"/>
    <property type="project" value="TreeGrafter"/>
</dbReference>
<protein>
    <submittedName>
        <fullName evidence="4 5">ATPase AAA-type core domain-containing protein</fullName>
    </submittedName>
</protein>
<reference evidence="4 5" key="3">
    <citation type="submission" date="2019-12" db="UniProtKB">
        <authorList>
            <consortium name="WormBaseParasite"/>
        </authorList>
    </citation>
    <scope>IDENTIFICATION</scope>
</reference>